<keyword evidence="3" id="KW-0133">Cell shape</keyword>
<dbReference type="GO" id="GO:0015648">
    <property type="term" value="F:lipid-linked peptidoglycan transporter activity"/>
    <property type="evidence" value="ECO:0007669"/>
    <property type="project" value="TreeGrafter"/>
</dbReference>
<feature type="transmembrane region" description="Helical" evidence="6">
    <location>
        <begin position="408"/>
        <end position="428"/>
    </location>
</feature>
<dbReference type="GO" id="GO:0051301">
    <property type="term" value="P:cell division"/>
    <property type="evidence" value="ECO:0007669"/>
    <property type="project" value="InterPro"/>
</dbReference>
<gene>
    <name evidence="7" type="ORF">BleG1_3686</name>
</gene>
<dbReference type="PATRIC" id="fig|1246626.3.peg.3680"/>
<feature type="transmembrane region" description="Helical" evidence="6">
    <location>
        <begin position="75"/>
        <end position="95"/>
    </location>
</feature>
<name>A0A060M6N6_9BACI</name>
<feature type="transmembrane region" description="Helical" evidence="6">
    <location>
        <begin position="165"/>
        <end position="182"/>
    </location>
</feature>
<dbReference type="RefSeq" id="WP_051667676.1">
    <property type="nucleotide sequence ID" value="NZ_CP003923.1"/>
</dbReference>
<dbReference type="PANTHER" id="PTHR30474">
    <property type="entry name" value="CELL CYCLE PROTEIN"/>
    <property type="match status" value="1"/>
</dbReference>
<dbReference type="eggNOG" id="COG0772">
    <property type="taxonomic scope" value="Bacteria"/>
</dbReference>
<keyword evidence="4 6" id="KW-1133">Transmembrane helix</keyword>
<dbReference type="InterPro" id="IPR018365">
    <property type="entry name" value="Cell_cycle_FtsW-rel_CS"/>
</dbReference>
<feature type="transmembrane region" description="Helical" evidence="6">
    <location>
        <begin position="101"/>
        <end position="120"/>
    </location>
</feature>
<dbReference type="PANTHER" id="PTHR30474:SF1">
    <property type="entry name" value="PEPTIDOGLYCAN GLYCOSYLTRANSFERASE MRDB"/>
    <property type="match status" value="1"/>
</dbReference>
<feature type="transmembrane region" description="Helical" evidence="6">
    <location>
        <begin position="127"/>
        <end position="145"/>
    </location>
</feature>
<proteinExistence type="predicted"/>
<dbReference type="AlphaFoldDB" id="A0A060M6N6"/>
<keyword evidence="2 6" id="KW-0812">Transmembrane</keyword>
<dbReference type="Pfam" id="PF01098">
    <property type="entry name" value="FTSW_RODA_SPOVE"/>
    <property type="match status" value="1"/>
</dbReference>
<evidence type="ECO:0000256" key="6">
    <source>
        <dbReference type="SAM" id="Phobius"/>
    </source>
</evidence>
<organism evidence="7 8">
    <name type="scientific">Shouchella lehensis G1</name>
    <dbReference type="NCBI Taxonomy" id="1246626"/>
    <lineage>
        <taxon>Bacteria</taxon>
        <taxon>Bacillati</taxon>
        <taxon>Bacillota</taxon>
        <taxon>Bacilli</taxon>
        <taxon>Bacillales</taxon>
        <taxon>Bacillaceae</taxon>
        <taxon>Shouchella</taxon>
    </lineage>
</organism>
<protein>
    <submittedName>
        <fullName evidence="7">Prokaryotic cell cycle protein</fullName>
    </submittedName>
</protein>
<dbReference type="PROSITE" id="PS00428">
    <property type="entry name" value="FTSW_RODA_SPOVE"/>
    <property type="match status" value="1"/>
</dbReference>
<dbReference type="GO" id="GO:0032153">
    <property type="term" value="C:cell division site"/>
    <property type="evidence" value="ECO:0007669"/>
    <property type="project" value="TreeGrafter"/>
</dbReference>
<feature type="transmembrane region" description="Helical" evidence="6">
    <location>
        <begin position="52"/>
        <end position="68"/>
    </location>
</feature>
<dbReference type="EMBL" id="CP003923">
    <property type="protein sequence ID" value="AIC96233.1"/>
    <property type="molecule type" value="Genomic_DNA"/>
</dbReference>
<evidence type="ECO:0000256" key="3">
    <source>
        <dbReference type="ARBA" id="ARBA00022960"/>
    </source>
</evidence>
<keyword evidence="8" id="KW-1185">Reference proteome</keyword>
<feature type="transmembrane region" description="Helical" evidence="6">
    <location>
        <begin position="194"/>
        <end position="211"/>
    </location>
</feature>
<evidence type="ECO:0000256" key="2">
    <source>
        <dbReference type="ARBA" id="ARBA00022692"/>
    </source>
</evidence>
<evidence type="ECO:0000313" key="8">
    <source>
        <dbReference type="Proteomes" id="UP000027142"/>
    </source>
</evidence>
<feature type="transmembrane region" description="Helical" evidence="6">
    <location>
        <begin position="217"/>
        <end position="233"/>
    </location>
</feature>
<dbReference type="InterPro" id="IPR001182">
    <property type="entry name" value="FtsW/RodA"/>
</dbReference>
<dbReference type="GO" id="GO:0008360">
    <property type="term" value="P:regulation of cell shape"/>
    <property type="evidence" value="ECO:0007669"/>
    <property type="project" value="UniProtKB-KW"/>
</dbReference>
<feature type="transmembrane region" description="Helical" evidence="6">
    <location>
        <begin position="332"/>
        <end position="358"/>
    </location>
</feature>
<evidence type="ECO:0000256" key="5">
    <source>
        <dbReference type="ARBA" id="ARBA00023136"/>
    </source>
</evidence>
<evidence type="ECO:0000256" key="4">
    <source>
        <dbReference type="ARBA" id="ARBA00022989"/>
    </source>
</evidence>
<sequence length="454" mass="51280">MEREKQWHDRIDYTLLFLVFLLLCISAMAIYAGTTSQYVDEAYRHVYMLSQARWMLIGAVLIVIIMFLDYEYFKYLTIPAYTFGMILLLIVHVYMLSQARWMLIGAVLIVIIMFLDYEYFKYLTIPAYTFGMILLLIVEFFGVSRNEATRWIGINNTPIYQPSEIMKIILVLALAHLVMYLNKRFKEQNLKTDLMKLGLILAVSLPPIFLVLKQPDLGSALVLVSIVAVAILVSNMSMKIILTLVGMATAFIALVFYLFFNYVDLLIEWELLEPHQLVRIYGWLYPEEYATSYAMQTLGATTGIGSGQLLGVGFLNSVQAANAAIPEMHTDFIFAVIGEEFGFVGSTLVICVFFLLIYRMIMLAMACKDLYGTYMIAGIAGMLTFQIFQNIAMTVGLMPVTGIALPFLSYGGSALMTNMIAIGIVLNIGMRQKSYMFEPSKEAAKLNELNGRHA</sequence>
<feature type="transmembrane region" description="Helical" evidence="6">
    <location>
        <begin position="240"/>
        <end position="260"/>
    </location>
</feature>
<evidence type="ECO:0000256" key="1">
    <source>
        <dbReference type="ARBA" id="ARBA00004141"/>
    </source>
</evidence>
<feature type="transmembrane region" description="Helical" evidence="6">
    <location>
        <begin position="12"/>
        <end position="32"/>
    </location>
</feature>
<comment type="subcellular location">
    <subcellularLocation>
        <location evidence="1">Membrane</location>
        <topology evidence="1">Multi-pass membrane protein</topology>
    </subcellularLocation>
</comment>
<dbReference type="HOGENOM" id="CLU_029243_2_0_9"/>
<accession>A0A060M6N6</accession>
<reference evidence="7 8" key="1">
    <citation type="journal article" date="2014" name="Gene">
        <title>A comparative genomic analysis of the alkalitolerant soil bacterium Bacillus lehensis G1.</title>
        <authorList>
            <person name="Noor Y.M."/>
            <person name="Samsulrizal N.H."/>
            <person name="Jema'on N.A."/>
            <person name="Low K.O."/>
            <person name="Ramli A.N."/>
            <person name="Alias N.I."/>
            <person name="Damis S.I."/>
            <person name="Fuzi S.F."/>
            <person name="Isa M.N."/>
            <person name="Murad A.M."/>
            <person name="Raih M.F."/>
            <person name="Bakar F.D."/>
            <person name="Najimudin N."/>
            <person name="Mahadi N.M."/>
            <person name="Illias R.M."/>
        </authorList>
    </citation>
    <scope>NUCLEOTIDE SEQUENCE [LARGE SCALE GENOMIC DNA]</scope>
    <source>
        <strain evidence="7 8">G1</strain>
    </source>
</reference>
<keyword evidence="5 6" id="KW-0472">Membrane</keyword>
<feature type="transmembrane region" description="Helical" evidence="6">
    <location>
        <begin position="370"/>
        <end position="388"/>
    </location>
</feature>
<dbReference type="STRING" id="1246626.BleG1_3686"/>
<dbReference type="KEGG" id="ble:BleG1_3686"/>
<dbReference type="Proteomes" id="UP000027142">
    <property type="component" value="Chromosome"/>
</dbReference>
<dbReference type="GO" id="GO:0005886">
    <property type="term" value="C:plasma membrane"/>
    <property type="evidence" value="ECO:0007669"/>
    <property type="project" value="TreeGrafter"/>
</dbReference>
<evidence type="ECO:0000313" key="7">
    <source>
        <dbReference type="EMBL" id="AIC96233.1"/>
    </source>
</evidence>